<dbReference type="EMBL" id="UETB01000004">
    <property type="protein sequence ID" value="SSA40415.1"/>
    <property type="molecule type" value="Genomic_DNA"/>
</dbReference>
<evidence type="ECO:0000313" key="7">
    <source>
        <dbReference type="Proteomes" id="UP000250222"/>
    </source>
</evidence>
<evidence type="ECO:0000256" key="4">
    <source>
        <dbReference type="SAM" id="MobiDB-lite"/>
    </source>
</evidence>
<organism evidence="6 7">
    <name type="scientific">Georgenia satyanarayanai</name>
    <dbReference type="NCBI Taxonomy" id="860221"/>
    <lineage>
        <taxon>Bacteria</taxon>
        <taxon>Bacillati</taxon>
        <taxon>Actinomycetota</taxon>
        <taxon>Actinomycetes</taxon>
        <taxon>Micrococcales</taxon>
        <taxon>Bogoriellaceae</taxon>
        <taxon>Georgenia</taxon>
    </lineage>
</organism>
<dbReference type="GO" id="GO:0005524">
    <property type="term" value="F:ATP binding"/>
    <property type="evidence" value="ECO:0007669"/>
    <property type="project" value="UniProtKB-KW"/>
</dbReference>
<keyword evidence="7" id="KW-1185">Reference proteome</keyword>
<evidence type="ECO:0000256" key="2">
    <source>
        <dbReference type="ARBA" id="ARBA00022801"/>
    </source>
</evidence>
<dbReference type="Proteomes" id="UP000250222">
    <property type="component" value="Unassembled WGS sequence"/>
</dbReference>
<dbReference type="Gene3D" id="3.40.50.300">
    <property type="entry name" value="P-loop containing nucleotide triphosphate hydrolases"/>
    <property type="match status" value="1"/>
</dbReference>
<accession>A0A2Y9A892</accession>
<feature type="region of interest" description="Disordered" evidence="4">
    <location>
        <begin position="285"/>
        <end position="316"/>
    </location>
</feature>
<feature type="compositionally biased region" description="Polar residues" evidence="4">
    <location>
        <begin position="399"/>
        <end position="410"/>
    </location>
</feature>
<dbReference type="OrthoDB" id="9763644at2"/>
<keyword evidence="3" id="KW-0067">ATP-binding</keyword>
<dbReference type="Pfam" id="PF09250">
    <property type="entry name" value="Prim-Pol"/>
    <property type="match status" value="1"/>
</dbReference>
<feature type="region of interest" description="Disordered" evidence="4">
    <location>
        <begin position="360"/>
        <end position="410"/>
    </location>
</feature>
<evidence type="ECO:0000259" key="5">
    <source>
        <dbReference type="PROSITE" id="PS51206"/>
    </source>
</evidence>
<dbReference type="Pfam" id="PF08706">
    <property type="entry name" value="D5_N"/>
    <property type="match status" value="1"/>
</dbReference>
<sequence>MTTPPALLDTALAWHAAGASVVPTRTDGSKAPAAFWAQYQQQRPDEQQLRTWFASGDYDGFGIITGVVSGNIEMLEIEGRATHLAAELATAMTDNGLADLWRRVTAGYLETTPSGGYHWLYRVDGQIPGNTKLARRPSTPQEFDEHIARLRADAQTDPNDDVRARRLATIDRLTPARVPQVLIETRGEGGFTVLAPSSGRTHPTGKAWTHLIGGPDTLPTITLDEREALHAVAAMFDQMPPDDTPAPVARTATTSPRPDDGDTLRPGDDYNARATWDDILTPHGWTKGHRLGPGHGWTRPGKSPRDGISATTGQNDGDNLYVFTTSTVFEEGRPYSKFAAYTLLEHGGDYPTAARELARQGYGRRAERPRPTQPTDDLDGILLPTTPATDGATALAPHTEQSPRPQLTVVQPTTYTETDDGNALRLIDTHHDHIRYIPQRGQWLTWHGHRWTWDDAGHVRELARNIARTLPDDDKPAEKHRKYSLSRRGIEAMTALAQSDPRAVTHLAALDARPYELNTPAGVVNLRTGHLHPPDPAALHTRTTTVAPDPHQPTPRWTQYLADTFAGDPDTIVYVQRLLGVSLVGTVLEQLLPFAFGPGANGKSVLFETVQDLAGIGDSGYAASIPADMLVARAREDHPATIAQLAGVRIAIGGELEQGARFAEAKVKQLTGGDPINARFMGKNPFTFVPTHTLWLHANHEPEVRAGGEAFWRRIRQIPFLHTVPEEKRVKNLREILVNEEGPGILSWILTGAADYFTHGITTPASVTAATASYQHETDTVAQFVEERCETGPANAQHMHVRTTTLRQAYETWCHAEGLEPVSARSLTQQLKARYSVASSRSSQARFYDGIRLTEASSDDDDPSPEVSSPGSEYGW</sequence>
<feature type="region of interest" description="Disordered" evidence="4">
    <location>
        <begin position="853"/>
        <end position="876"/>
    </location>
</feature>
<dbReference type="GO" id="GO:0004386">
    <property type="term" value="F:helicase activity"/>
    <property type="evidence" value="ECO:0007669"/>
    <property type="project" value="UniProtKB-KW"/>
</dbReference>
<feature type="compositionally biased region" description="Low complexity" evidence="4">
    <location>
        <begin position="865"/>
        <end position="876"/>
    </location>
</feature>
<dbReference type="InterPro" id="IPR015330">
    <property type="entry name" value="DNA_primase/pol_bifunc_N"/>
</dbReference>
<keyword evidence="1" id="KW-0547">Nucleotide-binding</keyword>
<proteinExistence type="predicted"/>
<dbReference type="InterPro" id="IPR006500">
    <property type="entry name" value="Helicase_put_C_phage/plasmid"/>
</dbReference>
<keyword evidence="2" id="KW-0378">Hydrolase</keyword>
<name>A0A2Y9A892_9MICO</name>
<dbReference type="InterPro" id="IPR045455">
    <property type="entry name" value="NrS-1_pol-like_helicase"/>
</dbReference>
<dbReference type="InterPro" id="IPR027417">
    <property type="entry name" value="P-loop_NTPase"/>
</dbReference>
<dbReference type="RefSeq" id="WP_110852047.1">
    <property type="nucleotide sequence ID" value="NZ_QKLZ01000004.1"/>
</dbReference>
<feature type="region of interest" description="Disordered" evidence="4">
    <location>
        <begin position="238"/>
        <end position="267"/>
    </location>
</feature>
<dbReference type="SUPFAM" id="SSF56747">
    <property type="entry name" value="Prim-pol domain"/>
    <property type="match status" value="1"/>
</dbReference>
<reference evidence="6 7" key="1">
    <citation type="submission" date="2016-10" db="EMBL/GenBank/DDBJ databases">
        <authorList>
            <person name="Cai Z."/>
        </authorList>
    </citation>
    <scope>NUCLEOTIDE SEQUENCE [LARGE SCALE GENOMIC DNA]</scope>
    <source>
        <strain evidence="6 7">CGMCC 1.10826</strain>
    </source>
</reference>
<feature type="compositionally biased region" description="Basic and acidic residues" evidence="4">
    <location>
        <begin position="257"/>
        <end position="267"/>
    </location>
</feature>
<dbReference type="InterPro" id="IPR051620">
    <property type="entry name" value="ORF904-like_C"/>
</dbReference>
<dbReference type="PROSITE" id="PS51206">
    <property type="entry name" value="SF3_HELICASE_1"/>
    <property type="match status" value="1"/>
</dbReference>
<dbReference type="Gene3D" id="3.30.720.160">
    <property type="entry name" value="Bifunctional DNA primase/polymerase, N-terminal"/>
    <property type="match status" value="1"/>
</dbReference>
<dbReference type="PANTHER" id="PTHR35372">
    <property type="entry name" value="ATP BINDING PROTEIN-RELATED"/>
    <property type="match status" value="1"/>
</dbReference>
<dbReference type="NCBIfam" id="TIGR01613">
    <property type="entry name" value="primase_Cterm"/>
    <property type="match status" value="1"/>
</dbReference>
<feature type="domain" description="SF3 helicase" evidence="5">
    <location>
        <begin position="570"/>
        <end position="733"/>
    </location>
</feature>
<dbReference type="InterPro" id="IPR014015">
    <property type="entry name" value="Helicase_SF3_DNA-vir"/>
</dbReference>
<protein>
    <submittedName>
        <fullName evidence="6">Phage/plasmid primase, P4 family, C-terminal domain-containing protein</fullName>
    </submittedName>
</protein>
<gene>
    <name evidence="6" type="ORF">SAMN05216184_104121</name>
</gene>
<evidence type="ECO:0000313" key="6">
    <source>
        <dbReference type="EMBL" id="SSA40415.1"/>
    </source>
</evidence>
<dbReference type="AlphaFoldDB" id="A0A2Y9A892"/>
<dbReference type="InterPro" id="IPR014818">
    <property type="entry name" value="Phage/plasmid_primase_P4_C"/>
</dbReference>
<dbReference type="PANTHER" id="PTHR35372:SF2">
    <property type="entry name" value="SF3 HELICASE DOMAIN-CONTAINING PROTEIN"/>
    <property type="match status" value="1"/>
</dbReference>
<evidence type="ECO:0000256" key="3">
    <source>
        <dbReference type="ARBA" id="ARBA00022840"/>
    </source>
</evidence>
<dbReference type="Pfam" id="PF19263">
    <property type="entry name" value="DUF5906"/>
    <property type="match status" value="1"/>
</dbReference>
<evidence type="ECO:0000256" key="1">
    <source>
        <dbReference type="ARBA" id="ARBA00022741"/>
    </source>
</evidence>
<dbReference type="GO" id="GO:0016787">
    <property type="term" value="F:hydrolase activity"/>
    <property type="evidence" value="ECO:0007669"/>
    <property type="project" value="UniProtKB-KW"/>
</dbReference>
<dbReference type="SMART" id="SM00885">
    <property type="entry name" value="D5_N"/>
    <property type="match status" value="1"/>
</dbReference>